<dbReference type="Gene3D" id="1.25.40.10">
    <property type="entry name" value="Tetratricopeptide repeat domain"/>
    <property type="match status" value="1"/>
</dbReference>
<reference evidence="1 2" key="1">
    <citation type="submission" date="2019-03" db="EMBL/GenBank/DDBJ databases">
        <title>Genomic Encyclopedia of Type Strains, Phase IV (KMG-IV): sequencing the most valuable type-strain genomes for metagenomic binning, comparative biology and taxonomic classification.</title>
        <authorList>
            <person name="Goeker M."/>
        </authorList>
    </citation>
    <scope>NUCLEOTIDE SEQUENCE [LARGE SCALE GENOMIC DNA]</scope>
    <source>
        <strain evidence="1 2">DSM 203</strain>
    </source>
</reference>
<protein>
    <submittedName>
        <fullName evidence="1">Uncharacterized protein</fullName>
    </submittedName>
</protein>
<dbReference type="InterPro" id="IPR011990">
    <property type="entry name" value="TPR-like_helical_dom_sf"/>
</dbReference>
<dbReference type="Proteomes" id="UP000295247">
    <property type="component" value="Unassembled WGS sequence"/>
</dbReference>
<evidence type="ECO:0000313" key="2">
    <source>
        <dbReference type="Proteomes" id="UP000295247"/>
    </source>
</evidence>
<dbReference type="EMBL" id="SMDC01000004">
    <property type="protein sequence ID" value="TCW36346.1"/>
    <property type="molecule type" value="Genomic_DNA"/>
</dbReference>
<organism evidence="1 2">
    <name type="scientific">Marichromatium gracile</name>
    <name type="common">Chromatium gracile</name>
    <dbReference type="NCBI Taxonomy" id="1048"/>
    <lineage>
        <taxon>Bacteria</taxon>
        <taxon>Pseudomonadati</taxon>
        <taxon>Pseudomonadota</taxon>
        <taxon>Gammaproteobacteria</taxon>
        <taxon>Chromatiales</taxon>
        <taxon>Chromatiaceae</taxon>
        <taxon>Marichromatium</taxon>
    </lineage>
</organism>
<gene>
    <name evidence="1" type="ORF">EDC29_104133</name>
</gene>
<dbReference type="RefSeq" id="WP_200189417.1">
    <property type="nucleotide sequence ID" value="NZ_NRRH01000051.1"/>
</dbReference>
<accession>A0A4R4ACL4</accession>
<dbReference type="AlphaFoldDB" id="A0A4R4ACL4"/>
<proteinExistence type="predicted"/>
<comment type="caution">
    <text evidence="1">The sequence shown here is derived from an EMBL/GenBank/DDBJ whole genome shotgun (WGS) entry which is preliminary data.</text>
</comment>
<evidence type="ECO:0000313" key="1">
    <source>
        <dbReference type="EMBL" id="TCW36346.1"/>
    </source>
</evidence>
<sequence length="357" mass="40245">MTMTVKALAYAAQQYLQSSTKTPFKRAHIYELLAALYGFRSYAALTASSVFTSGNDEFDRIPMEPAILRQRYSDLGYPTATTDHVVSELVSFATQHRLGVVRLNDLVRDLRDGLYDGYDFGETDLPALPVDCLVRSANSGSAIAHYALALIYDPGDDNDELLGASYWYTQEQNGRELEGMQKAWADAYAGRIALKEKHAFHLRQAAQLGSAEALLDLADKFGDLSFFEGDHDDLDEDPMRVAEIAERHGRRAETHHWLTIAAEEGNTEAMFELIERFDHQDHERCWTWIYLARRLGTDFTRSDYRLINEDGSSWDDDVGGSAFVIGRDALTLPPLDERRDTAAYNAAEEMFARLEST</sequence>
<name>A0A4R4ACL4_MARGR</name>